<keyword evidence="4 6" id="KW-0472">Membrane</keyword>
<dbReference type="PROSITE" id="PS50850">
    <property type="entry name" value="MFS"/>
    <property type="match status" value="1"/>
</dbReference>
<name>A0AAN6YMH1_9PEZI</name>
<sequence length="792" mass="86016">MGLTTILNGDLDPGFDDDADDIRNSSEQSPLLAQGEWTTPAINTEATIIEQEKARLRPQIILLSLSVIFIAELAVNVGIPAMNAVIESIICSQLHPEVANGGGTLPFDSPESVCKSADVQSYLAMVRGWNSTFEAIPGIVCAIPYGILADRWGRKPVLLLSALGLNLSLAFTYGVLYFSNIFPVWAVCFGPLFMFIGGGAMVAVAMLYTMLSDVTSVDQRATVFFKFGAAFLTAQTISTPLSGYLLLFNMWLPLIVSYLLMTVINVASVLYPETLQLHRHAHAAQRRGQGSSASSDTEDVNTAFGDTKTSVFEEIKAKALEGVDDVWRFVLGNTKIGFMLLSLVFVVLGKLAQELLLQYATKRYHWTWSEAAFLMTIAGVTSMVTLIALLPAAGWFCAKYLGLTGVMKDVWLIRIVGPCLILGCLVIALAPTGVILGFGLVPYAFGSGLAPLIRSVLSALVEEHHIAILNTLIGITESVGVMVASPILASSLSLGLKMGGAWIGLPFLLAALFATVITTIAWTFRPPRSAVHWKNNLGPKNPKERLSCSSNLIFPLLQLKRVELRYFGSRVFQSGCWIGHQQQDRHLPGGLSARIRPWRSGGSKSPKRSMMKHPAVGVVMYQCHLGPSGFKAGRGAAPETLRIGRVRLKMEVTNSHRDYARRLPVGRGGGVLDSADRCQPVAAPKSNVDQSRIFNGNWPALFTGWSGGSSGRERRGTASPYHYRLQDAGTQHPHNRDEIVVANVVNAVSQTAEALAGDKKKHMASGEGSGNRHLLLKNKRRRRKEGGQKRKL</sequence>
<feature type="transmembrane region" description="Helical" evidence="6">
    <location>
        <begin position="410"/>
        <end position="429"/>
    </location>
</feature>
<feature type="domain" description="Major facilitator superfamily (MFS) profile" evidence="7">
    <location>
        <begin position="60"/>
        <end position="529"/>
    </location>
</feature>
<evidence type="ECO:0000313" key="9">
    <source>
        <dbReference type="Proteomes" id="UP001301769"/>
    </source>
</evidence>
<dbReference type="AlphaFoldDB" id="A0AAN6YMH1"/>
<feature type="compositionally biased region" description="Basic residues" evidence="5">
    <location>
        <begin position="774"/>
        <end position="784"/>
    </location>
</feature>
<evidence type="ECO:0000256" key="2">
    <source>
        <dbReference type="ARBA" id="ARBA00022692"/>
    </source>
</evidence>
<feature type="transmembrane region" description="Helical" evidence="6">
    <location>
        <begin position="251"/>
        <end position="271"/>
    </location>
</feature>
<comment type="subcellular location">
    <subcellularLocation>
        <location evidence="1">Membrane</location>
        <topology evidence="1">Multi-pass membrane protein</topology>
    </subcellularLocation>
</comment>
<gene>
    <name evidence="8" type="ORF">QBC37DRAFT_478279</name>
</gene>
<evidence type="ECO:0000256" key="3">
    <source>
        <dbReference type="ARBA" id="ARBA00022989"/>
    </source>
</evidence>
<keyword evidence="2 6" id="KW-0812">Transmembrane</keyword>
<feature type="transmembrane region" description="Helical" evidence="6">
    <location>
        <begin position="223"/>
        <end position="245"/>
    </location>
</feature>
<feature type="transmembrane region" description="Helical" evidence="6">
    <location>
        <begin position="372"/>
        <end position="398"/>
    </location>
</feature>
<feature type="region of interest" description="Disordered" evidence="5">
    <location>
        <begin position="1"/>
        <end position="30"/>
    </location>
</feature>
<feature type="transmembrane region" description="Helical" evidence="6">
    <location>
        <begin position="128"/>
        <end position="148"/>
    </location>
</feature>
<feature type="transmembrane region" description="Helical" evidence="6">
    <location>
        <begin position="336"/>
        <end position="352"/>
    </location>
</feature>
<dbReference type="Proteomes" id="UP001301769">
    <property type="component" value="Unassembled WGS sequence"/>
</dbReference>
<organism evidence="8 9">
    <name type="scientific">Rhypophila decipiens</name>
    <dbReference type="NCBI Taxonomy" id="261697"/>
    <lineage>
        <taxon>Eukaryota</taxon>
        <taxon>Fungi</taxon>
        <taxon>Dikarya</taxon>
        <taxon>Ascomycota</taxon>
        <taxon>Pezizomycotina</taxon>
        <taxon>Sordariomycetes</taxon>
        <taxon>Sordariomycetidae</taxon>
        <taxon>Sordariales</taxon>
        <taxon>Naviculisporaceae</taxon>
        <taxon>Rhypophila</taxon>
    </lineage>
</organism>
<proteinExistence type="predicted"/>
<evidence type="ECO:0000256" key="1">
    <source>
        <dbReference type="ARBA" id="ARBA00004141"/>
    </source>
</evidence>
<accession>A0AAN6YMH1</accession>
<feature type="transmembrane region" description="Helical" evidence="6">
    <location>
        <begin position="60"/>
        <end position="79"/>
    </location>
</feature>
<keyword evidence="9" id="KW-1185">Reference proteome</keyword>
<evidence type="ECO:0000313" key="8">
    <source>
        <dbReference type="EMBL" id="KAK4218937.1"/>
    </source>
</evidence>
<feature type="region of interest" description="Disordered" evidence="5">
    <location>
        <begin position="589"/>
        <end position="610"/>
    </location>
</feature>
<dbReference type="InterPro" id="IPR036259">
    <property type="entry name" value="MFS_trans_sf"/>
</dbReference>
<dbReference type="EMBL" id="MU858050">
    <property type="protein sequence ID" value="KAK4218937.1"/>
    <property type="molecule type" value="Genomic_DNA"/>
</dbReference>
<feature type="transmembrane region" description="Helical" evidence="6">
    <location>
        <begin position="466"/>
        <end position="489"/>
    </location>
</feature>
<feature type="region of interest" description="Disordered" evidence="5">
    <location>
        <begin position="755"/>
        <end position="792"/>
    </location>
</feature>
<reference evidence="8" key="1">
    <citation type="journal article" date="2023" name="Mol. Phylogenet. Evol.">
        <title>Genome-scale phylogeny and comparative genomics of the fungal order Sordariales.</title>
        <authorList>
            <person name="Hensen N."/>
            <person name="Bonometti L."/>
            <person name="Westerberg I."/>
            <person name="Brannstrom I.O."/>
            <person name="Guillou S."/>
            <person name="Cros-Aarteil S."/>
            <person name="Calhoun S."/>
            <person name="Haridas S."/>
            <person name="Kuo A."/>
            <person name="Mondo S."/>
            <person name="Pangilinan J."/>
            <person name="Riley R."/>
            <person name="LaButti K."/>
            <person name="Andreopoulos B."/>
            <person name="Lipzen A."/>
            <person name="Chen C."/>
            <person name="Yan M."/>
            <person name="Daum C."/>
            <person name="Ng V."/>
            <person name="Clum A."/>
            <person name="Steindorff A."/>
            <person name="Ohm R.A."/>
            <person name="Martin F."/>
            <person name="Silar P."/>
            <person name="Natvig D.O."/>
            <person name="Lalanne C."/>
            <person name="Gautier V."/>
            <person name="Ament-Velasquez S.L."/>
            <person name="Kruys A."/>
            <person name="Hutchinson M.I."/>
            <person name="Powell A.J."/>
            <person name="Barry K."/>
            <person name="Miller A.N."/>
            <person name="Grigoriev I.V."/>
            <person name="Debuchy R."/>
            <person name="Gladieux P."/>
            <person name="Hiltunen Thoren M."/>
            <person name="Johannesson H."/>
        </authorList>
    </citation>
    <scope>NUCLEOTIDE SEQUENCE</scope>
    <source>
        <strain evidence="8">PSN293</strain>
    </source>
</reference>
<feature type="transmembrane region" description="Helical" evidence="6">
    <location>
        <begin position="184"/>
        <end position="211"/>
    </location>
</feature>
<evidence type="ECO:0000256" key="4">
    <source>
        <dbReference type="ARBA" id="ARBA00023136"/>
    </source>
</evidence>
<dbReference type="InterPro" id="IPR011701">
    <property type="entry name" value="MFS"/>
</dbReference>
<dbReference type="GO" id="GO:0016020">
    <property type="term" value="C:membrane"/>
    <property type="evidence" value="ECO:0007669"/>
    <property type="project" value="UniProtKB-SubCell"/>
</dbReference>
<dbReference type="InterPro" id="IPR020846">
    <property type="entry name" value="MFS_dom"/>
</dbReference>
<dbReference type="GO" id="GO:0022857">
    <property type="term" value="F:transmembrane transporter activity"/>
    <property type="evidence" value="ECO:0007669"/>
    <property type="project" value="InterPro"/>
</dbReference>
<evidence type="ECO:0000259" key="7">
    <source>
        <dbReference type="PROSITE" id="PS50850"/>
    </source>
</evidence>
<dbReference type="PANTHER" id="PTHR23507">
    <property type="entry name" value="ZGC:174356"/>
    <property type="match status" value="1"/>
</dbReference>
<evidence type="ECO:0000256" key="5">
    <source>
        <dbReference type="SAM" id="MobiDB-lite"/>
    </source>
</evidence>
<keyword evidence="3 6" id="KW-1133">Transmembrane helix</keyword>
<protein>
    <submittedName>
        <fullName evidence="8">Major facilitator superfamily domain-containing protein</fullName>
    </submittedName>
</protein>
<feature type="transmembrane region" description="Helical" evidence="6">
    <location>
        <begin position="501"/>
        <end position="524"/>
    </location>
</feature>
<feature type="transmembrane region" description="Helical" evidence="6">
    <location>
        <begin position="157"/>
        <end position="178"/>
    </location>
</feature>
<dbReference type="PANTHER" id="PTHR23507:SF1">
    <property type="entry name" value="FI18259P1-RELATED"/>
    <property type="match status" value="1"/>
</dbReference>
<evidence type="ECO:0000256" key="6">
    <source>
        <dbReference type="SAM" id="Phobius"/>
    </source>
</evidence>
<comment type="caution">
    <text evidence="8">The sequence shown here is derived from an EMBL/GenBank/DDBJ whole genome shotgun (WGS) entry which is preliminary data.</text>
</comment>
<dbReference type="SUPFAM" id="SSF103473">
    <property type="entry name" value="MFS general substrate transporter"/>
    <property type="match status" value="1"/>
</dbReference>
<dbReference type="Gene3D" id="1.20.1250.20">
    <property type="entry name" value="MFS general substrate transporter like domains"/>
    <property type="match status" value="1"/>
</dbReference>
<reference evidence="8" key="2">
    <citation type="submission" date="2023-05" db="EMBL/GenBank/DDBJ databases">
        <authorList>
            <consortium name="Lawrence Berkeley National Laboratory"/>
            <person name="Steindorff A."/>
            <person name="Hensen N."/>
            <person name="Bonometti L."/>
            <person name="Westerberg I."/>
            <person name="Brannstrom I.O."/>
            <person name="Guillou S."/>
            <person name="Cros-Aarteil S."/>
            <person name="Calhoun S."/>
            <person name="Haridas S."/>
            <person name="Kuo A."/>
            <person name="Mondo S."/>
            <person name="Pangilinan J."/>
            <person name="Riley R."/>
            <person name="Labutti K."/>
            <person name="Andreopoulos B."/>
            <person name="Lipzen A."/>
            <person name="Chen C."/>
            <person name="Yanf M."/>
            <person name="Daum C."/>
            <person name="Ng V."/>
            <person name="Clum A."/>
            <person name="Ohm R."/>
            <person name="Martin F."/>
            <person name="Silar P."/>
            <person name="Natvig D."/>
            <person name="Lalanne C."/>
            <person name="Gautier V."/>
            <person name="Ament-Velasquez S.L."/>
            <person name="Kruys A."/>
            <person name="Hutchinson M.I."/>
            <person name="Powell A.J."/>
            <person name="Barry K."/>
            <person name="Miller A.N."/>
            <person name="Grigoriev I.V."/>
            <person name="Debuchy R."/>
            <person name="Gladieux P."/>
            <person name="Thoren M.H."/>
            <person name="Johannesson H."/>
        </authorList>
    </citation>
    <scope>NUCLEOTIDE SEQUENCE</scope>
    <source>
        <strain evidence="8">PSN293</strain>
    </source>
</reference>
<feature type="transmembrane region" description="Helical" evidence="6">
    <location>
        <begin position="435"/>
        <end position="454"/>
    </location>
</feature>
<dbReference type="Pfam" id="PF07690">
    <property type="entry name" value="MFS_1"/>
    <property type="match status" value="1"/>
</dbReference>